<organism evidence="2 3">
    <name type="scientific">Rubritalea spongiae</name>
    <dbReference type="NCBI Taxonomy" id="430797"/>
    <lineage>
        <taxon>Bacteria</taxon>
        <taxon>Pseudomonadati</taxon>
        <taxon>Verrucomicrobiota</taxon>
        <taxon>Verrucomicrobiia</taxon>
        <taxon>Verrucomicrobiales</taxon>
        <taxon>Rubritaleaceae</taxon>
        <taxon>Rubritalea</taxon>
    </lineage>
</organism>
<keyword evidence="3" id="KW-1185">Reference proteome</keyword>
<feature type="transmembrane region" description="Helical" evidence="1">
    <location>
        <begin position="12"/>
        <end position="34"/>
    </location>
</feature>
<reference evidence="3" key="1">
    <citation type="journal article" date="2019" name="Int. J. Syst. Evol. Microbiol.">
        <title>The Global Catalogue of Microorganisms (GCM) 10K type strain sequencing project: providing services to taxonomists for standard genome sequencing and annotation.</title>
        <authorList>
            <consortium name="The Broad Institute Genomics Platform"/>
            <consortium name="The Broad Institute Genome Sequencing Center for Infectious Disease"/>
            <person name="Wu L."/>
            <person name="Ma J."/>
        </authorList>
    </citation>
    <scope>NUCLEOTIDE SEQUENCE [LARGE SCALE GENOMIC DNA]</scope>
    <source>
        <strain evidence="3">JCM 16545</strain>
    </source>
</reference>
<accession>A0ABW5E7D1</accession>
<evidence type="ECO:0008006" key="4">
    <source>
        <dbReference type="Google" id="ProtNLM"/>
    </source>
</evidence>
<dbReference type="RefSeq" id="WP_377093767.1">
    <property type="nucleotide sequence ID" value="NZ_JBHSJM010000001.1"/>
</dbReference>
<evidence type="ECO:0000313" key="3">
    <source>
        <dbReference type="Proteomes" id="UP001597297"/>
    </source>
</evidence>
<dbReference type="Proteomes" id="UP001597297">
    <property type="component" value="Unassembled WGS sequence"/>
</dbReference>
<keyword evidence="1" id="KW-0812">Transmembrane</keyword>
<evidence type="ECO:0000256" key="1">
    <source>
        <dbReference type="SAM" id="Phobius"/>
    </source>
</evidence>
<gene>
    <name evidence="2" type="ORF">ACFSQZ_13975</name>
</gene>
<dbReference type="EMBL" id="JBHUJC010000043">
    <property type="protein sequence ID" value="MFD2277575.1"/>
    <property type="molecule type" value="Genomic_DNA"/>
</dbReference>
<keyword evidence="1" id="KW-0472">Membrane</keyword>
<evidence type="ECO:0000313" key="2">
    <source>
        <dbReference type="EMBL" id="MFD2277575.1"/>
    </source>
</evidence>
<proteinExistence type="predicted"/>
<protein>
    <recommendedName>
        <fullName evidence="4">Type II secretion system protein</fullName>
    </recommendedName>
</protein>
<name>A0ABW5E7D1_9BACT</name>
<keyword evidence="1" id="KW-1133">Transmembrane helix</keyword>
<comment type="caution">
    <text evidence="2">The sequence shown here is derived from an EMBL/GenBank/DDBJ whole genome shotgun (WGS) entry which is preliminary data.</text>
</comment>
<sequence>MKTNRHNRNGFMLMEALIAFSIFGIAATGIIIALHRTAELSQAVIHEQWVTQEAHNLLTEIITAPDTGNGFAREETVTIDGGTEALISIELIEDVSNQDEELLENLYRVSVTIYWDDNGNPAEETFTIVHLDGMFTNR</sequence>